<proteinExistence type="predicted"/>
<name>A0A8S5S360_9CAUD</name>
<accession>A0A8S5S360</accession>
<dbReference type="EMBL" id="BK032514">
    <property type="protein sequence ID" value="DAF45406.1"/>
    <property type="molecule type" value="Genomic_DNA"/>
</dbReference>
<organism evidence="1">
    <name type="scientific">Siphoviridae sp. ctBLh2</name>
    <dbReference type="NCBI Taxonomy" id="2827803"/>
    <lineage>
        <taxon>Viruses</taxon>
        <taxon>Duplodnaviria</taxon>
        <taxon>Heunggongvirae</taxon>
        <taxon>Uroviricota</taxon>
        <taxon>Caudoviricetes</taxon>
    </lineage>
</organism>
<reference evidence="1" key="1">
    <citation type="journal article" date="2021" name="Proc. Natl. Acad. Sci. U.S.A.">
        <title>A Catalog of Tens of Thousands of Viruses from Human Metagenomes Reveals Hidden Associations with Chronic Diseases.</title>
        <authorList>
            <person name="Tisza M.J."/>
            <person name="Buck C.B."/>
        </authorList>
    </citation>
    <scope>NUCLEOTIDE SEQUENCE</scope>
    <source>
        <strain evidence="1">CtBLh2</strain>
    </source>
</reference>
<protein>
    <submittedName>
        <fullName evidence="1">Uncharacterized protein</fullName>
    </submittedName>
</protein>
<sequence length="55" mass="6533">MTILRTLQHPVKHPPPVRFGKRISGRDFLWPIIGIFPDQQQKQQTDDECIYLFII</sequence>
<evidence type="ECO:0000313" key="1">
    <source>
        <dbReference type="EMBL" id="DAF45406.1"/>
    </source>
</evidence>